<protein>
    <submittedName>
        <fullName evidence="2">Uncharacterized protein</fullName>
    </submittedName>
</protein>
<feature type="compositionally biased region" description="Low complexity" evidence="1">
    <location>
        <begin position="11"/>
        <end position="20"/>
    </location>
</feature>
<gene>
    <name evidence="2" type="ORF">I306_02212</name>
</gene>
<name>A0ABR5BYN2_9TREE</name>
<feature type="region of interest" description="Disordered" evidence="1">
    <location>
        <begin position="1"/>
        <end position="22"/>
    </location>
</feature>
<organism evidence="2 3">
    <name type="scientific">Cryptococcus gattii EJB2</name>
    <dbReference type="NCBI Taxonomy" id="1296103"/>
    <lineage>
        <taxon>Eukaryota</taxon>
        <taxon>Fungi</taxon>
        <taxon>Dikarya</taxon>
        <taxon>Basidiomycota</taxon>
        <taxon>Agaricomycotina</taxon>
        <taxon>Tremellomycetes</taxon>
        <taxon>Tremellales</taxon>
        <taxon>Cryptococcaceae</taxon>
        <taxon>Cryptococcus</taxon>
        <taxon>Cryptococcus gattii species complex</taxon>
    </lineage>
</organism>
<evidence type="ECO:0000256" key="1">
    <source>
        <dbReference type="SAM" id="MobiDB-lite"/>
    </source>
</evidence>
<sequence length="484" mass="53870">MLLVPFKSITQRSPPQSSSAPRRHKEWGFRVVAYPFSSFSVLPPRRRKTKDEPDASMIRHHKRQHYELLEEEVSGLYCTSTVLVPFYYHSSSSAEPSLLNDQCSGDNQSSALQYHQPRTRYEEGDTATIEHALNAGKRLLEAGGSTYLPFTVRTARDIYSQIFQQDDSSGGDDGTNFNPGELHRYLDSLDPAAYAEASQASLELLAMGPQLKALDKRFEGELSQVLADILLQHSASSSFRSKGNADGILSNENAGVSAKELYLLGRLEWDESIQGGSLLSEEGRSTELIPYSKALLKPLIELSNRTASEEMGTNPSIMSPQDSRMYPVSGWSEVDNRRFQSLRDLYLTRVSRNGTTYRPEKEYRPAGLITADELSQYDGSIIDIATSEPEIHYPRRDTAPAESKLSIILSRQATVDFHRFILQGGDIGETCRRMLEGGGDGYDVQDIATDGTARHEHGHASGFTNDGKSLVSVTYSRKTFGQLY</sequence>
<evidence type="ECO:0000313" key="2">
    <source>
        <dbReference type="EMBL" id="KIR80757.1"/>
    </source>
</evidence>
<proteinExistence type="predicted"/>
<accession>A0ABR5BYN2</accession>
<dbReference type="Proteomes" id="UP000054272">
    <property type="component" value="Unassembled WGS sequence"/>
</dbReference>
<evidence type="ECO:0000313" key="3">
    <source>
        <dbReference type="Proteomes" id="UP000054272"/>
    </source>
</evidence>
<dbReference type="EMBL" id="KN848630">
    <property type="protein sequence ID" value="KIR80757.1"/>
    <property type="molecule type" value="Genomic_DNA"/>
</dbReference>
<reference evidence="2 3" key="1">
    <citation type="submission" date="2015-01" db="EMBL/GenBank/DDBJ databases">
        <title>The Genome Sequence of Cryptococcus gattii EJB2.</title>
        <authorList>
            <consortium name="The Broad Institute Genomics Platform"/>
            <person name="Cuomo C."/>
            <person name="Litvintseva A."/>
            <person name="Chen Y."/>
            <person name="Heitman J."/>
            <person name="Sun S."/>
            <person name="Springer D."/>
            <person name="Dromer F."/>
            <person name="Young S."/>
            <person name="Zeng Q."/>
            <person name="Gargeya S."/>
            <person name="Abouelleil A."/>
            <person name="Alvarado L."/>
            <person name="Chapman S.B."/>
            <person name="Gainer-Dewar J."/>
            <person name="Goldberg J."/>
            <person name="Griggs A."/>
            <person name="Gujja S."/>
            <person name="Hansen M."/>
            <person name="Howarth C."/>
            <person name="Imamovic A."/>
            <person name="Larimer J."/>
            <person name="Murphy C."/>
            <person name="Naylor J."/>
            <person name="Pearson M."/>
            <person name="Priest M."/>
            <person name="Roberts A."/>
            <person name="Saif S."/>
            <person name="Shea T."/>
            <person name="Sykes S."/>
            <person name="Wortman J."/>
            <person name="Nusbaum C."/>
            <person name="Birren B."/>
        </authorList>
    </citation>
    <scope>NUCLEOTIDE SEQUENCE [LARGE SCALE GENOMIC DNA]</scope>
    <source>
        <strain evidence="2 3">EJB2</strain>
    </source>
</reference>
<keyword evidence="3" id="KW-1185">Reference proteome</keyword>